<evidence type="ECO:0000256" key="3">
    <source>
        <dbReference type="ARBA" id="ARBA00023157"/>
    </source>
</evidence>
<keyword evidence="1 6" id="KW-0732">Signal</keyword>
<dbReference type="Pfam" id="PF00094">
    <property type="entry name" value="VWD"/>
    <property type="match status" value="1"/>
</dbReference>
<dbReference type="InterPro" id="IPR001747">
    <property type="entry name" value="Vitellogenin_N"/>
</dbReference>
<evidence type="ECO:0000313" key="11">
    <source>
        <dbReference type="RefSeq" id="XP_018024706.1"/>
    </source>
</evidence>
<dbReference type="InterPro" id="IPR011030">
    <property type="entry name" value="Lipovitellin_superhlx_dom"/>
</dbReference>
<name>A0A8B7PEZ7_HYAAZ</name>
<keyword evidence="2" id="KW-0758">Storage protein</keyword>
<dbReference type="PROSITE" id="PS51233">
    <property type="entry name" value="VWFD"/>
    <property type="match status" value="1"/>
</dbReference>
<evidence type="ECO:0000256" key="1">
    <source>
        <dbReference type="ARBA" id="ARBA00022729"/>
    </source>
</evidence>
<dbReference type="PANTHER" id="PTHR23345">
    <property type="entry name" value="VITELLOGENIN-RELATED"/>
    <property type="match status" value="1"/>
</dbReference>
<dbReference type="OMA" id="FTHANGH"/>
<dbReference type="Pfam" id="PF01347">
    <property type="entry name" value="Vitellogenin_N"/>
    <property type="match status" value="1"/>
</dbReference>
<dbReference type="PANTHER" id="PTHR23345:SF15">
    <property type="entry name" value="VITELLOGENIN 1-RELATED"/>
    <property type="match status" value="1"/>
</dbReference>
<evidence type="ECO:0000313" key="9">
    <source>
        <dbReference type="Proteomes" id="UP000694843"/>
    </source>
</evidence>
<evidence type="ECO:0000256" key="4">
    <source>
        <dbReference type="ARBA" id="ARBA00023180"/>
    </source>
</evidence>
<dbReference type="RefSeq" id="XP_018024698.1">
    <property type="nucleotide sequence ID" value="XM_018169209.2"/>
</dbReference>
<dbReference type="SMART" id="SM00638">
    <property type="entry name" value="LPD_N"/>
    <property type="match status" value="1"/>
</dbReference>
<reference evidence="10 11" key="1">
    <citation type="submission" date="2025-04" db="UniProtKB">
        <authorList>
            <consortium name="RefSeq"/>
        </authorList>
    </citation>
    <scope>IDENTIFICATION</scope>
    <source>
        <tissue evidence="10 11">Whole organism</tissue>
    </source>
</reference>
<feature type="signal peptide" evidence="6">
    <location>
        <begin position="1"/>
        <end position="15"/>
    </location>
</feature>
<keyword evidence="4" id="KW-0325">Glycoprotein</keyword>
<evidence type="ECO:0000256" key="5">
    <source>
        <dbReference type="PROSITE-ProRule" id="PRU00557"/>
    </source>
</evidence>
<dbReference type="SUPFAM" id="SSF48431">
    <property type="entry name" value="Lipovitellin-phosvitin complex, superhelical domain"/>
    <property type="match status" value="1"/>
</dbReference>
<gene>
    <name evidence="10 11" type="primary">LOC108680397</name>
</gene>
<dbReference type="PROSITE" id="PS51211">
    <property type="entry name" value="VITELLOGENIN"/>
    <property type="match status" value="1"/>
</dbReference>
<dbReference type="KEGG" id="hazt:108680397"/>
<dbReference type="OrthoDB" id="160294at2759"/>
<keyword evidence="9" id="KW-1185">Reference proteome</keyword>
<evidence type="ECO:0000256" key="2">
    <source>
        <dbReference type="ARBA" id="ARBA00022761"/>
    </source>
</evidence>
<dbReference type="InterPro" id="IPR001846">
    <property type="entry name" value="VWF_type-D"/>
</dbReference>
<feature type="domain" description="VWFD" evidence="8">
    <location>
        <begin position="1476"/>
        <end position="1655"/>
    </location>
</feature>
<dbReference type="SMART" id="SM00216">
    <property type="entry name" value="VWD"/>
    <property type="match status" value="1"/>
</dbReference>
<dbReference type="InterPro" id="IPR050733">
    <property type="entry name" value="Vitellogenin/Apolipophorin"/>
</dbReference>
<dbReference type="GeneID" id="108680397"/>
<sequence length="1681" mass="187831">MKLLTLLLLVGTCAGLQYPLQYLYHYRAKVSAGIPEINRHQSAKSSIRANLRVYVTSATTVAFKLEDVEYSDCHVCRECTSDPEYIAAFEEPASLLGRHAFGINERGHFVHHAGERAWVLNFYKSIVGLFNISPLRNTFFGTHNGTRAGAYNDFEQTVMGTCKTTYTEHKLSGVALAQYSLFVREHITGDRQLNNTCAAPLVAKLPPGRKARSVSGRKTTKTSVTSPLTRCDLPRINRTVTRVVRSVNLEECVDRVEHQHTMGSSCNLGEDQCENLYSRSSNGIFYIRGDHSGMRLEKAKVKGAIVVSPFGYETEHLQTVTWQKLALVSVEALPSTPPDCSRGTCVEDTQMTYTLTVPYTEDYVSAYKWARPGSMKKTIQEITGAFVDAAGQKKNEQRVAGLIHEVAAAMATGRLEATARATLLLNYATYLMYDFTADELLNVMALIPPAEFDLFYGVIGELGTQPAVTLFLQALKDNRVSAFRQVVFSGSLNNNLKTTNALKPVMDYVLSQNIDAKPFSTSQSLLNLASLVHRLCLGTSGRNDSFTHFAKQQCRRDQILEILQRTLIDRLSNSTKFWKQMVYVKALVNLKTVESTNALLPYALGRRQCDTQVRALALEALASWNAPSGRHQTKITLILLDIFENPAEHPTLRARALAFLSSWPLTSAAWTRLALATKMSGLRDLSALTYSLIKTTSEYQHPEAIRMRQLAQHALSLAKPSSAAERYSAFKSWYRYCFSSQFGSLDYQMGIKDPASPLPAEFSAYVRKTLGGAVFHRKLDVSISNDNGNLMEIISKLLYNVAPAISNAQISTNLMKMLRSDLVINEKVRAAIVGLVSFNPLKDVQIFLPLEHEFIADFVKSVWGSGNSFSGPSTLYVNPVDYTFTTVNDIGLPVITNVAKPTIYHFTGTLAFSRNASKQTFELETRAFAESCVSTLSVIVETMAPWSRSMVAAGVSHTTGALQPYSPKLVYRATADKDHNAGLEITLTPKYETSAIVFIKTTQPYTLLRDTAPADVTQVLQNMAPVEPDPLSHTKYKNEWTLPLNFDAKYEGDIPLSLELDSFFDKKTSSLDKWLLAPSLHAFTFSVVHKFNPTNARVVLRYSLGHLERASDAGRFVSKYGQDSFEDYELCGHESSDIVQQFTGDQSQDEDLWSQQSGGVDIEQSGFNEIQTFGSFGQEEQQQSKAPQKLTILDSTEVELTRPTQQFGRVSEPQLMSFLRNLRRNAGWKYQITGQSIRGEVWRNNQQTASFEAVLATTTCYGLQDQKSTKIAAVFDVTGVPCARSCFEGELTLPKLNDLDTIDVIFAKNLTKSEQFSMYQGDRCETLFSSASQKYSLTEAGKASLKQKLQEKSKCHWSKKTDAVQEFHKIAEYNEVTTTLNVNDVKKLPCRNSFLGFTYKTLFNEIFLKRIMHEPTIDDCFAEDSVKKIQSSGNRDEQNRWFVTRNGQKVLDGVQLPEVAQNFAKIGIMSDYIPGDYCVIQPNSITTYDGLHVNTSLLDRCASLATTLCEHGNDDDFGIAVQRSARNGVLVIIGGERQDFSLTINDGEIMINNQRWDGREYFRELKGQGRSNVIGFLYRRRGFYKVELHGLVDVIVKESSVYIKAADRFRGYLCGLCGDLNMEPSNDMKTPEGCLLTNPDLFVSSWKPSSGFQCSSERHVDPATCIKEGPLPLDYYAQYQL</sequence>
<evidence type="ECO:0000313" key="10">
    <source>
        <dbReference type="RefSeq" id="XP_018024698.1"/>
    </source>
</evidence>
<evidence type="ECO:0000259" key="7">
    <source>
        <dbReference type="PROSITE" id="PS51211"/>
    </source>
</evidence>
<protein>
    <submittedName>
        <fullName evidence="10 11">Hemolymph clottable protein isoform X1</fullName>
    </submittedName>
</protein>
<proteinExistence type="predicted"/>
<dbReference type="InterPro" id="IPR015816">
    <property type="entry name" value="Vitellinogen_b-sht_N"/>
</dbReference>
<organism evidence="9 10">
    <name type="scientific">Hyalella azteca</name>
    <name type="common">Amphipod</name>
    <dbReference type="NCBI Taxonomy" id="294128"/>
    <lineage>
        <taxon>Eukaryota</taxon>
        <taxon>Metazoa</taxon>
        <taxon>Ecdysozoa</taxon>
        <taxon>Arthropoda</taxon>
        <taxon>Crustacea</taxon>
        <taxon>Multicrustacea</taxon>
        <taxon>Malacostraca</taxon>
        <taxon>Eumalacostraca</taxon>
        <taxon>Peracarida</taxon>
        <taxon>Amphipoda</taxon>
        <taxon>Senticaudata</taxon>
        <taxon>Talitrida</taxon>
        <taxon>Talitroidea</taxon>
        <taxon>Hyalellidae</taxon>
        <taxon>Hyalella</taxon>
    </lineage>
</organism>
<dbReference type="RefSeq" id="XP_018024706.1">
    <property type="nucleotide sequence ID" value="XM_018169217.2"/>
</dbReference>
<feature type="chain" id="PRO_5044664453" evidence="6">
    <location>
        <begin position="16"/>
        <end position="1681"/>
    </location>
</feature>
<comment type="caution">
    <text evidence="5">Lacks conserved residue(s) required for the propagation of feature annotation.</text>
</comment>
<dbReference type="GO" id="GO:0005319">
    <property type="term" value="F:lipid transporter activity"/>
    <property type="evidence" value="ECO:0007669"/>
    <property type="project" value="InterPro"/>
</dbReference>
<dbReference type="Gene3D" id="2.30.230.10">
    <property type="entry name" value="Lipovitellin, beta-sheet shell regions, chain A"/>
    <property type="match status" value="1"/>
</dbReference>
<dbReference type="SUPFAM" id="SSF56968">
    <property type="entry name" value="Lipovitellin-phosvitin complex, beta-sheet shell regions"/>
    <property type="match status" value="1"/>
</dbReference>
<dbReference type="Proteomes" id="UP000694843">
    <property type="component" value="Unplaced"/>
</dbReference>
<keyword evidence="3" id="KW-1015">Disulfide bond</keyword>
<dbReference type="InterPro" id="IPR015819">
    <property type="entry name" value="Lipid_transp_b-sht_shell"/>
</dbReference>
<dbReference type="Gene3D" id="1.25.10.20">
    <property type="entry name" value="Vitellinogen, superhelical"/>
    <property type="match status" value="1"/>
</dbReference>
<feature type="domain" description="Vitellogenin" evidence="7">
    <location>
        <begin position="16"/>
        <end position="762"/>
    </location>
</feature>
<evidence type="ECO:0000259" key="8">
    <source>
        <dbReference type="PROSITE" id="PS51233"/>
    </source>
</evidence>
<evidence type="ECO:0000256" key="6">
    <source>
        <dbReference type="SAM" id="SignalP"/>
    </source>
</evidence>
<accession>A0A8B7PEZ7</accession>